<dbReference type="PANTHER" id="PTHR45528">
    <property type="entry name" value="SENSOR HISTIDINE KINASE CPXA"/>
    <property type="match status" value="1"/>
</dbReference>
<evidence type="ECO:0000256" key="2">
    <source>
        <dbReference type="ARBA" id="ARBA00004651"/>
    </source>
</evidence>
<dbReference type="Pfam" id="PF00512">
    <property type="entry name" value="HisKA"/>
    <property type="match status" value="1"/>
</dbReference>
<gene>
    <name evidence="16" type="ORF">NK118_07025</name>
</gene>
<comment type="subcellular location">
    <subcellularLocation>
        <location evidence="2">Cell membrane</location>
        <topology evidence="2">Multi-pass membrane protein</topology>
    </subcellularLocation>
</comment>
<keyword evidence="17" id="KW-1185">Reference proteome</keyword>
<feature type="domain" description="Histidine kinase" evidence="15">
    <location>
        <begin position="635"/>
        <end position="849"/>
    </location>
</feature>
<dbReference type="SUPFAM" id="SSF55874">
    <property type="entry name" value="ATPase domain of HSP90 chaperone/DNA topoisomerase II/histidine kinase"/>
    <property type="match status" value="1"/>
</dbReference>
<dbReference type="PANTHER" id="PTHR45528:SF1">
    <property type="entry name" value="SENSOR HISTIDINE KINASE CPXA"/>
    <property type="match status" value="1"/>
</dbReference>
<proteinExistence type="predicted"/>
<evidence type="ECO:0000256" key="4">
    <source>
        <dbReference type="ARBA" id="ARBA00022475"/>
    </source>
</evidence>
<dbReference type="SMART" id="SM00387">
    <property type="entry name" value="HATPase_c"/>
    <property type="match status" value="1"/>
</dbReference>
<dbReference type="InterPro" id="IPR003594">
    <property type="entry name" value="HATPase_dom"/>
</dbReference>
<evidence type="ECO:0000256" key="11">
    <source>
        <dbReference type="ARBA" id="ARBA00022989"/>
    </source>
</evidence>
<feature type="transmembrane region" description="Helical" evidence="14">
    <location>
        <begin position="436"/>
        <end position="454"/>
    </location>
</feature>
<dbReference type="Gene3D" id="3.30.565.10">
    <property type="entry name" value="Histidine kinase-like ATPase, C-terminal domain"/>
    <property type="match status" value="1"/>
</dbReference>
<evidence type="ECO:0000256" key="1">
    <source>
        <dbReference type="ARBA" id="ARBA00000085"/>
    </source>
</evidence>
<evidence type="ECO:0000256" key="14">
    <source>
        <dbReference type="SAM" id="Phobius"/>
    </source>
</evidence>
<keyword evidence="6" id="KW-0808">Transferase</keyword>
<feature type="transmembrane region" description="Helical" evidence="14">
    <location>
        <begin position="12"/>
        <end position="34"/>
    </location>
</feature>
<dbReference type="EMBL" id="JAMZFV010000008">
    <property type="protein sequence ID" value="MCP1109999.1"/>
    <property type="molecule type" value="Genomic_DNA"/>
</dbReference>
<accession>A0ABT1EHP6</accession>
<evidence type="ECO:0000256" key="8">
    <source>
        <dbReference type="ARBA" id="ARBA00022741"/>
    </source>
</evidence>
<evidence type="ECO:0000256" key="10">
    <source>
        <dbReference type="ARBA" id="ARBA00022840"/>
    </source>
</evidence>
<dbReference type="InterPro" id="IPR036890">
    <property type="entry name" value="HATPase_C_sf"/>
</dbReference>
<evidence type="ECO:0000256" key="6">
    <source>
        <dbReference type="ARBA" id="ARBA00022679"/>
    </source>
</evidence>
<feature type="transmembrane region" description="Helical" evidence="14">
    <location>
        <begin position="393"/>
        <end position="415"/>
    </location>
</feature>
<dbReference type="InterPro" id="IPR003661">
    <property type="entry name" value="HisK_dim/P_dom"/>
</dbReference>
<dbReference type="Gene3D" id="1.10.287.130">
    <property type="match status" value="1"/>
</dbReference>
<keyword evidence="4" id="KW-1003">Cell membrane</keyword>
<reference evidence="16 17" key="1">
    <citation type="journal article" date="2022" name="Genome Biol. Evol.">
        <title>Host diet, physiology and behaviors set the stage for Lachnospiraceae cladogenesis.</title>
        <authorList>
            <person name="Vera-Ponce De Leon A."/>
            <person name="Schneider M."/>
            <person name="Jahnes B.C."/>
            <person name="Sadowski V."/>
            <person name="Camuy-Velez L.A."/>
            <person name="Duan J."/>
            <person name="Sabree Z.L."/>
        </authorList>
    </citation>
    <scope>NUCLEOTIDE SEQUENCE [LARGE SCALE GENOMIC DNA]</scope>
    <source>
        <strain evidence="16 17">PAL227</strain>
    </source>
</reference>
<keyword evidence="13 14" id="KW-0472">Membrane</keyword>
<dbReference type="InterPro" id="IPR005467">
    <property type="entry name" value="His_kinase_dom"/>
</dbReference>
<evidence type="ECO:0000259" key="15">
    <source>
        <dbReference type="PROSITE" id="PS50109"/>
    </source>
</evidence>
<dbReference type="SMART" id="SM00388">
    <property type="entry name" value="HisKA"/>
    <property type="match status" value="1"/>
</dbReference>
<dbReference type="InterPro" id="IPR036097">
    <property type="entry name" value="HisK_dim/P_sf"/>
</dbReference>
<evidence type="ECO:0000256" key="5">
    <source>
        <dbReference type="ARBA" id="ARBA00022553"/>
    </source>
</evidence>
<evidence type="ECO:0000313" key="17">
    <source>
        <dbReference type="Proteomes" id="UP001523565"/>
    </source>
</evidence>
<dbReference type="GO" id="GO:0016301">
    <property type="term" value="F:kinase activity"/>
    <property type="evidence" value="ECO:0007669"/>
    <property type="project" value="UniProtKB-KW"/>
</dbReference>
<feature type="transmembrane region" description="Helical" evidence="14">
    <location>
        <begin position="525"/>
        <end position="543"/>
    </location>
</feature>
<dbReference type="InterPro" id="IPR050398">
    <property type="entry name" value="HssS/ArlS-like"/>
</dbReference>
<name>A0ABT1EHP6_9FIRM</name>
<evidence type="ECO:0000256" key="3">
    <source>
        <dbReference type="ARBA" id="ARBA00012438"/>
    </source>
</evidence>
<keyword evidence="7 14" id="KW-0812">Transmembrane</keyword>
<dbReference type="Proteomes" id="UP001523565">
    <property type="component" value="Unassembled WGS sequence"/>
</dbReference>
<dbReference type="Pfam" id="PF02518">
    <property type="entry name" value="HATPase_c"/>
    <property type="match status" value="1"/>
</dbReference>
<evidence type="ECO:0000256" key="12">
    <source>
        <dbReference type="ARBA" id="ARBA00023012"/>
    </source>
</evidence>
<keyword evidence="10" id="KW-0067">ATP-binding</keyword>
<dbReference type="SUPFAM" id="SSF47384">
    <property type="entry name" value="Homodimeric domain of signal transducing histidine kinase"/>
    <property type="match status" value="1"/>
</dbReference>
<evidence type="ECO:0000256" key="13">
    <source>
        <dbReference type="ARBA" id="ARBA00023136"/>
    </source>
</evidence>
<keyword evidence="9 16" id="KW-0418">Kinase</keyword>
<feature type="transmembrane region" description="Helical" evidence="14">
    <location>
        <begin position="474"/>
        <end position="495"/>
    </location>
</feature>
<comment type="catalytic activity">
    <reaction evidence="1">
        <text>ATP + protein L-histidine = ADP + protein N-phospho-L-histidine.</text>
        <dbReference type="EC" id="2.7.13.3"/>
    </reaction>
</comment>
<dbReference type="RefSeq" id="WP_262068880.1">
    <property type="nucleotide sequence ID" value="NZ_JAMXOC010000008.1"/>
</dbReference>
<evidence type="ECO:0000256" key="7">
    <source>
        <dbReference type="ARBA" id="ARBA00022692"/>
    </source>
</evidence>
<feature type="transmembrane region" description="Helical" evidence="14">
    <location>
        <begin position="549"/>
        <end position="567"/>
    </location>
</feature>
<dbReference type="PROSITE" id="PS50109">
    <property type="entry name" value="HIS_KIN"/>
    <property type="match status" value="1"/>
</dbReference>
<evidence type="ECO:0000256" key="9">
    <source>
        <dbReference type="ARBA" id="ARBA00022777"/>
    </source>
</evidence>
<comment type="caution">
    <text evidence="16">The sequence shown here is derived from an EMBL/GenBank/DDBJ whole genome shotgun (WGS) entry which is preliminary data.</text>
</comment>
<sequence length="849" mass="95931">MKKWYKAGVTKASLVILAIICGTMFITSFVWFGLNAQDTDSLLPTTRVAKFEESSRFKELLSSDSGTIAQGIKGRVLREKEEAGELLDLKKYSETGEFSKKDESGFSYRIADLLAWGSMNGYTMTHYNELMYEMQSTIPEGPSVIVCQKADDSYQYFTVADFHNIVKEEDYTFSFGQDNTYNEDPEGYYSFDDFVYANEGASVYGKDNAQIYKKIWMFTGVTYAEEYKTISGKSILEIANTEPEWNGKLQEMYEMLGSALDSFGQAGSGLTYMEENFRQGDTNLTYVYANKTDGIMQTNDESLKNNPDKIKEIGNGRSAKYVIVKPRLKDFDTNIEKASATEWMSYAKELMGDDYKDKDFTLALAVDGDYPVKDNYYEQSEVYKSFYRQAGDYTIFFILGLVGTLVSVLWLTVVSGRRSRDEELHLNMFDRLKTELAAVLVIGAEAFVVAAIGSQYGFSTTSSGYAVANHSVSLVWVIIFFASMCLFLAGYLSLVRRIKGRTLWKNSILKYLVNLVQIAFRHVNILWRTVLLFVIFVLIHWVTLGAGTSSMPVVMLVAEIAGLVYLVRTTLGRAAIHKGIKRIADGDLNYKIPYQFLKGEQLEIAEKINNIGEGLDKAVEESLRSERMKTDLITNVSHDIKTPLTSIINYIGLLKQENFTDPKLVKYLDILEEKAMRLKTLTEDVVEASKASSGNVNLEYMNINLVELIQQTSGEFAERLESRKLTEILSLPETEVVVRLDSRQTWRVLENIYNNAVKYSQPGTRVYSHLEVKDQRAYFSLKNISEEELNITPDELTERFIRGDASRSKEGSGLGLSIAKSLTELQGGTFTINLDGDLFKVTISFPIIK</sequence>
<keyword evidence="8" id="KW-0547">Nucleotide-binding</keyword>
<evidence type="ECO:0000313" key="16">
    <source>
        <dbReference type="EMBL" id="MCP1109999.1"/>
    </source>
</evidence>
<dbReference type="CDD" id="cd00082">
    <property type="entry name" value="HisKA"/>
    <property type="match status" value="1"/>
</dbReference>
<keyword evidence="12" id="KW-0902">Two-component regulatory system</keyword>
<keyword evidence="11 14" id="KW-1133">Transmembrane helix</keyword>
<organism evidence="16 17">
    <name type="scientific">Ohessyouella blattaphilus</name>
    <dbReference type="NCBI Taxonomy" id="2949333"/>
    <lineage>
        <taxon>Bacteria</taxon>
        <taxon>Bacillati</taxon>
        <taxon>Bacillota</taxon>
        <taxon>Clostridia</taxon>
        <taxon>Lachnospirales</taxon>
        <taxon>Lachnospiraceae</taxon>
        <taxon>Ohessyouella</taxon>
    </lineage>
</organism>
<keyword evidence="5" id="KW-0597">Phosphoprotein</keyword>
<protein>
    <recommendedName>
        <fullName evidence="3">histidine kinase</fullName>
        <ecNumber evidence="3">2.7.13.3</ecNumber>
    </recommendedName>
</protein>
<dbReference type="EC" id="2.7.13.3" evidence="3"/>